<gene>
    <name evidence="2" type="ORF">NLJ89_g2601</name>
</gene>
<dbReference type="AlphaFoldDB" id="A0A9W8KC43"/>
<evidence type="ECO:0000313" key="2">
    <source>
        <dbReference type="EMBL" id="KAJ3514043.1"/>
    </source>
</evidence>
<accession>A0A9W8KC43</accession>
<keyword evidence="3" id="KW-1185">Reference proteome</keyword>
<reference evidence="2" key="1">
    <citation type="submission" date="2022-07" db="EMBL/GenBank/DDBJ databases">
        <title>Genome Sequence of Agrocybe chaxingu.</title>
        <authorList>
            <person name="Buettner E."/>
        </authorList>
    </citation>
    <scope>NUCLEOTIDE SEQUENCE</scope>
    <source>
        <strain evidence="2">MP-N11</strain>
    </source>
</reference>
<name>A0A9W8KC43_9AGAR</name>
<feature type="region of interest" description="Disordered" evidence="1">
    <location>
        <begin position="88"/>
        <end position="110"/>
    </location>
</feature>
<dbReference type="EMBL" id="JANKHO010000165">
    <property type="protein sequence ID" value="KAJ3514043.1"/>
    <property type="molecule type" value="Genomic_DNA"/>
</dbReference>
<organism evidence="2 3">
    <name type="scientific">Agrocybe chaxingu</name>
    <dbReference type="NCBI Taxonomy" id="84603"/>
    <lineage>
        <taxon>Eukaryota</taxon>
        <taxon>Fungi</taxon>
        <taxon>Dikarya</taxon>
        <taxon>Basidiomycota</taxon>
        <taxon>Agaricomycotina</taxon>
        <taxon>Agaricomycetes</taxon>
        <taxon>Agaricomycetidae</taxon>
        <taxon>Agaricales</taxon>
        <taxon>Agaricineae</taxon>
        <taxon>Strophariaceae</taxon>
        <taxon>Agrocybe</taxon>
    </lineage>
</organism>
<evidence type="ECO:0000313" key="3">
    <source>
        <dbReference type="Proteomes" id="UP001148786"/>
    </source>
</evidence>
<feature type="compositionally biased region" description="Polar residues" evidence="1">
    <location>
        <begin position="1"/>
        <end position="15"/>
    </location>
</feature>
<feature type="compositionally biased region" description="Low complexity" evidence="1">
    <location>
        <begin position="96"/>
        <end position="110"/>
    </location>
</feature>
<feature type="region of interest" description="Disordered" evidence="1">
    <location>
        <begin position="132"/>
        <end position="154"/>
    </location>
</feature>
<sequence>MHFPILTQTSSSSAKRCTGDSVDDSLEDLGEQIAALNTWVDGLVKVSEEERDVERNDELARILEPVIEIGPQVTLDSIQTMLGPLPEARTNKDKVASPPSSTGSSSANSDAESNSFFMILSVTFPTSKAELASSDAAGSGGGSPSRDVEHESQEYQDKYCNPTYLDRLIEQWRREEETPSGAPDSVHILCSWAFSLEHPVPLGIQDDKDSFHEHRRTNLENFKKACIAAAGGNAKEIVAVTSTATQRQTLTFNPESKI</sequence>
<comment type="caution">
    <text evidence="2">The sequence shown here is derived from an EMBL/GenBank/DDBJ whole genome shotgun (WGS) entry which is preliminary data.</text>
</comment>
<protein>
    <submittedName>
        <fullName evidence="2">Uncharacterized protein</fullName>
    </submittedName>
</protein>
<evidence type="ECO:0000256" key="1">
    <source>
        <dbReference type="SAM" id="MobiDB-lite"/>
    </source>
</evidence>
<proteinExistence type="predicted"/>
<feature type="region of interest" description="Disordered" evidence="1">
    <location>
        <begin position="1"/>
        <end position="22"/>
    </location>
</feature>
<dbReference type="Proteomes" id="UP001148786">
    <property type="component" value="Unassembled WGS sequence"/>
</dbReference>